<proteinExistence type="predicted"/>
<dbReference type="Gene3D" id="1.10.760.10">
    <property type="entry name" value="Cytochrome c-like domain"/>
    <property type="match status" value="1"/>
</dbReference>
<evidence type="ECO:0000256" key="4">
    <source>
        <dbReference type="ARBA" id="ARBA00022982"/>
    </source>
</evidence>
<dbReference type="PROSITE" id="PS51007">
    <property type="entry name" value="CYTC"/>
    <property type="match status" value="1"/>
</dbReference>
<evidence type="ECO:0000256" key="6">
    <source>
        <dbReference type="PROSITE-ProRule" id="PRU00433"/>
    </source>
</evidence>
<feature type="signal peptide" evidence="7">
    <location>
        <begin position="1"/>
        <end position="20"/>
    </location>
</feature>
<keyword evidence="1" id="KW-0813">Transport</keyword>
<keyword evidence="4" id="KW-0249">Electron transport</keyword>
<keyword evidence="7" id="KW-0732">Signal</keyword>
<evidence type="ECO:0000313" key="9">
    <source>
        <dbReference type="EMBL" id="NNU81979.1"/>
    </source>
</evidence>
<feature type="domain" description="Cytochrome c" evidence="8">
    <location>
        <begin position="23"/>
        <end position="104"/>
    </location>
</feature>
<accession>A0A849L6C9</accession>
<keyword evidence="3 6" id="KW-0479">Metal-binding</keyword>
<organism evidence="9 10">
    <name type="scientific">Halovulum dunhuangense</name>
    <dbReference type="NCBI Taxonomy" id="1505036"/>
    <lineage>
        <taxon>Bacteria</taxon>
        <taxon>Pseudomonadati</taxon>
        <taxon>Pseudomonadota</taxon>
        <taxon>Alphaproteobacteria</taxon>
        <taxon>Rhodobacterales</taxon>
        <taxon>Paracoccaceae</taxon>
        <taxon>Halovulum</taxon>
    </lineage>
</organism>
<keyword evidence="10" id="KW-1185">Reference proteome</keyword>
<dbReference type="Pfam" id="PF13442">
    <property type="entry name" value="Cytochrome_CBB3"/>
    <property type="match status" value="1"/>
</dbReference>
<dbReference type="PANTHER" id="PTHR33751:SF9">
    <property type="entry name" value="CYTOCHROME C4"/>
    <property type="match status" value="1"/>
</dbReference>
<evidence type="ECO:0000256" key="3">
    <source>
        <dbReference type="ARBA" id="ARBA00022723"/>
    </source>
</evidence>
<gene>
    <name evidence="9" type="ORF">HMH01_16195</name>
</gene>
<evidence type="ECO:0000256" key="1">
    <source>
        <dbReference type="ARBA" id="ARBA00022448"/>
    </source>
</evidence>
<feature type="chain" id="PRO_5032836303" evidence="7">
    <location>
        <begin position="21"/>
        <end position="105"/>
    </location>
</feature>
<dbReference type="EMBL" id="JABFBC010000004">
    <property type="protein sequence ID" value="NNU81979.1"/>
    <property type="molecule type" value="Genomic_DNA"/>
</dbReference>
<keyword evidence="2 6" id="KW-0349">Heme</keyword>
<keyword evidence="5 6" id="KW-0408">Iron</keyword>
<dbReference type="AlphaFoldDB" id="A0A849L6C9"/>
<evidence type="ECO:0000259" key="8">
    <source>
        <dbReference type="PROSITE" id="PS51007"/>
    </source>
</evidence>
<evidence type="ECO:0000256" key="7">
    <source>
        <dbReference type="SAM" id="SignalP"/>
    </source>
</evidence>
<dbReference type="GO" id="GO:0009055">
    <property type="term" value="F:electron transfer activity"/>
    <property type="evidence" value="ECO:0007669"/>
    <property type="project" value="InterPro"/>
</dbReference>
<dbReference type="InterPro" id="IPR050597">
    <property type="entry name" value="Cytochrome_c_Oxidase_Subunit"/>
</dbReference>
<name>A0A849L6C9_9RHOB</name>
<dbReference type="RefSeq" id="WP_171326843.1">
    <property type="nucleotide sequence ID" value="NZ_JABFBC010000004.1"/>
</dbReference>
<evidence type="ECO:0000256" key="5">
    <source>
        <dbReference type="ARBA" id="ARBA00023004"/>
    </source>
</evidence>
<sequence length="105" mass="11376">MYRAFILALGMTGLAATAQAGEADVAAGEKAYQQVCRNCHGPKAQGMSAYPKLADKEADYLTERLETYRAGERIGPNSPLMIPFAQELSDEDIVNIVGYITTAFK</sequence>
<comment type="caution">
    <text evidence="9">The sequence shown here is derived from an EMBL/GenBank/DDBJ whole genome shotgun (WGS) entry which is preliminary data.</text>
</comment>
<dbReference type="SUPFAM" id="SSF46626">
    <property type="entry name" value="Cytochrome c"/>
    <property type="match status" value="1"/>
</dbReference>
<dbReference type="InterPro" id="IPR009056">
    <property type="entry name" value="Cyt_c-like_dom"/>
</dbReference>
<evidence type="ECO:0000313" key="10">
    <source>
        <dbReference type="Proteomes" id="UP000572377"/>
    </source>
</evidence>
<protein>
    <submittedName>
        <fullName evidence="9">C-type cytochrome</fullName>
    </submittedName>
</protein>
<dbReference type="PANTHER" id="PTHR33751">
    <property type="entry name" value="CBB3-TYPE CYTOCHROME C OXIDASE SUBUNIT FIXP"/>
    <property type="match status" value="1"/>
</dbReference>
<reference evidence="9 10" key="1">
    <citation type="submission" date="2020-05" db="EMBL/GenBank/DDBJ databases">
        <title>Gimesia benthica sp. nov., a novel planctomycete isolated from a deep-sea water sample of the Northwest Indian Ocean.</title>
        <authorList>
            <person name="Wang J."/>
            <person name="Ruan C."/>
            <person name="Song L."/>
            <person name="Zhu Y."/>
            <person name="Li A."/>
            <person name="Zheng X."/>
            <person name="Wang L."/>
            <person name="Lu Z."/>
            <person name="Huang Y."/>
            <person name="Du W."/>
            <person name="Zhou Y."/>
            <person name="Huang L."/>
            <person name="Dai X."/>
        </authorList>
    </citation>
    <scope>NUCLEOTIDE SEQUENCE [LARGE SCALE GENOMIC DNA]</scope>
    <source>
        <strain evidence="9 10">YYQ-30</strain>
    </source>
</reference>
<dbReference type="GO" id="GO:0020037">
    <property type="term" value="F:heme binding"/>
    <property type="evidence" value="ECO:0007669"/>
    <property type="project" value="InterPro"/>
</dbReference>
<dbReference type="InterPro" id="IPR036909">
    <property type="entry name" value="Cyt_c-like_dom_sf"/>
</dbReference>
<evidence type="ECO:0000256" key="2">
    <source>
        <dbReference type="ARBA" id="ARBA00022617"/>
    </source>
</evidence>
<dbReference type="Proteomes" id="UP000572377">
    <property type="component" value="Unassembled WGS sequence"/>
</dbReference>
<dbReference type="GO" id="GO:0046872">
    <property type="term" value="F:metal ion binding"/>
    <property type="evidence" value="ECO:0007669"/>
    <property type="project" value="UniProtKB-KW"/>
</dbReference>